<organism evidence="2 3">
    <name type="scientific">Palleronia aestuarii</name>
    <dbReference type="NCBI Taxonomy" id="568105"/>
    <lineage>
        <taxon>Bacteria</taxon>
        <taxon>Pseudomonadati</taxon>
        <taxon>Pseudomonadota</taxon>
        <taxon>Alphaproteobacteria</taxon>
        <taxon>Rhodobacterales</taxon>
        <taxon>Roseobacteraceae</taxon>
        <taxon>Palleronia</taxon>
    </lineage>
</organism>
<reference evidence="2 3" key="1">
    <citation type="submission" date="2018-06" db="EMBL/GenBank/DDBJ databases">
        <title>Genomic Encyclopedia of Archaeal and Bacterial Type Strains, Phase II (KMG-II): from individual species to whole genera.</title>
        <authorList>
            <person name="Goeker M."/>
        </authorList>
    </citation>
    <scope>NUCLEOTIDE SEQUENCE [LARGE SCALE GENOMIC DNA]</scope>
    <source>
        <strain evidence="2 3">DSM 22009</strain>
    </source>
</reference>
<comment type="caution">
    <text evidence="2">The sequence shown here is derived from an EMBL/GenBank/DDBJ whole genome shotgun (WGS) entry which is preliminary data.</text>
</comment>
<keyword evidence="1" id="KW-0472">Membrane</keyword>
<keyword evidence="1" id="KW-0812">Transmembrane</keyword>
<feature type="transmembrane region" description="Helical" evidence="1">
    <location>
        <begin position="6"/>
        <end position="36"/>
    </location>
</feature>
<evidence type="ECO:0000313" key="2">
    <source>
        <dbReference type="EMBL" id="PZX12459.1"/>
    </source>
</evidence>
<dbReference type="Proteomes" id="UP000248916">
    <property type="component" value="Unassembled WGS sequence"/>
</dbReference>
<dbReference type="AlphaFoldDB" id="A0A2W7PSM9"/>
<proteinExistence type="predicted"/>
<evidence type="ECO:0000256" key="1">
    <source>
        <dbReference type="SAM" id="Phobius"/>
    </source>
</evidence>
<keyword evidence="3" id="KW-1185">Reference proteome</keyword>
<sequence>MRGNGASILLIGLVWGLCVLLVLIGIGTLAVLCMWLGRRGRRSSNDTLH</sequence>
<evidence type="ECO:0000313" key="3">
    <source>
        <dbReference type="Proteomes" id="UP000248916"/>
    </source>
</evidence>
<dbReference type="EMBL" id="QKZL01000023">
    <property type="protein sequence ID" value="PZX12459.1"/>
    <property type="molecule type" value="Genomic_DNA"/>
</dbReference>
<keyword evidence="1" id="KW-1133">Transmembrane helix</keyword>
<protein>
    <submittedName>
        <fullName evidence="2">Uncharacterized protein</fullName>
    </submittedName>
</protein>
<gene>
    <name evidence="2" type="ORF">LX81_03563</name>
</gene>
<accession>A0A2W7PSM9</accession>
<name>A0A2W7PSM9_9RHOB</name>